<accession>A0ABV2AHD8</accession>
<evidence type="ECO:0000313" key="2">
    <source>
        <dbReference type="EMBL" id="MES1919078.1"/>
    </source>
</evidence>
<evidence type="ECO:0000313" key="3">
    <source>
        <dbReference type="Proteomes" id="UP001439008"/>
    </source>
</evidence>
<evidence type="ECO:0000256" key="1">
    <source>
        <dbReference type="SAM" id="MobiDB-lite"/>
    </source>
</evidence>
<gene>
    <name evidence="2" type="ORF">MHBO_000947</name>
</gene>
<sequence>MLLSMDLDLLLNDLKLEKKVHCMRILKEIKKLQKFKTQNNTAKETQFSENDIKCEKTEKDVVKAEKDEKLEAVEKETEKDDLEQIRESSLSTLTESPLLDSFSSAEH</sequence>
<feature type="compositionally biased region" description="Basic and acidic residues" evidence="1">
    <location>
        <begin position="72"/>
        <end position="86"/>
    </location>
</feature>
<dbReference type="Proteomes" id="UP001439008">
    <property type="component" value="Unassembled WGS sequence"/>
</dbReference>
<feature type="compositionally biased region" description="Low complexity" evidence="1">
    <location>
        <begin position="87"/>
        <end position="99"/>
    </location>
</feature>
<comment type="caution">
    <text evidence="2">The sequence shown here is derived from an EMBL/GenBank/DDBJ whole genome shotgun (WGS) entry which is preliminary data.</text>
</comment>
<feature type="region of interest" description="Disordered" evidence="1">
    <location>
        <begin position="72"/>
        <end position="107"/>
    </location>
</feature>
<protein>
    <submittedName>
        <fullName evidence="2">Uncharacterized protein</fullName>
    </submittedName>
</protein>
<proteinExistence type="predicted"/>
<keyword evidence="3" id="KW-1185">Reference proteome</keyword>
<name>A0ABV2AHD8_9EUKA</name>
<organism evidence="2 3">
    <name type="scientific">Bonamia ostreae</name>
    <dbReference type="NCBI Taxonomy" id="126728"/>
    <lineage>
        <taxon>Eukaryota</taxon>
        <taxon>Sar</taxon>
        <taxon>Rhizaria</taxon>
        <taxon>Endomyxa</taxon>
        <taxon>Ascetosporea</taxon>
        <taxon>Haplosporida</taxon>
        <taxon>Bonamia</taxon>
    </lineage>
</organism>
<reference evidence="2 3" key="1">
    <citation type="journal article" date="2024" name="BMC Biol.">
        <title>Comparative genomics of Ascetosporea gives new insight into the evolutionary basis for animal parasitism in Rhizaria.</title>
        <authorList>
            <person name="Hiltunen Thoren M."/>
            <person name="Onut-Brannstrom I."/>
            <person name="Alfjorden A."/>
            <person name="Peckova H."/>
            <person name="Swords F."/>
            <person name="Hooper C."/>
            <person name="Holzer A.S."/>
            <person name="Bass D."/>
            <person name="Burki F."/>
        </authorList>
    </citation>
    <scope>NUCLEOTIDE SEQUENCE [LARGE SCALE GENOMIC DNA]</scope>
    <source>
        <strain evidence="2">20-A016</strain>
    </source>
</reference>
<dbReference type="EMBL" id="JBDODL010000193">
    <property type="protein sequence ID" value="MES1919078.1"/>
    <property type="molecule type" value="Genomic_DNA"/>
</dbReference>